<evidence type="ECO:0000256" key="4">
    <source>
        <dbReference type="ARBA" id="ARBA00023136"/>
    </source>
</evidence>
<feature type="transmembrane region" description="Helical" evidence="5">
    <location>
        <begin position="292"/>
        <end position="310"/>
    </location>
</feature>
<proteinExistence type="predicted"/>
<evidence type="ECO:0000256" key="5">
    <source>
        <dbReference type="SAM" id="Phobius"/>
    </source>
</evidence>
<comment type="subcellular location">
    <subcellularLocation>
        <location evidence="1">Membrane</location>
    </subcellularLocation>
</comment>
<evidence type="ECO:0000256" key="1">
    <source>
        <dbReference type="ARBA" id="ARBA00004370"/>
    </source>
</evidence>
<keyword evidence="2 5" id="KW-0812">Transmembrane</keyword>
<evidence type="ECO:0000313" key="7">
    <source>
        <dbReference type="Proteomes" id="UP000267027"/>
    </source>
</evidence>
<feature type="transmembrane region" description="Helical" evidence="5">
    <location>
        <begin position="158"/>
        <end position="176"/>
    </location>
</feature>
<feature type="transmembrane region" description="Helical" evidence="5">
    <location>
        <begin position="262"/>
        <end position="280"/>
    </location>
</feature>
<evidence type="ECO:0000256" key="3">
    <source>
        <dbReference type="ARBA" id="ARBA00022989"/>
    </source>
</evidence>
<dbReference type="Proteomes" id="UP000267027">
    <property type="component" value="Unassembled WGS sequence"/>
</dbReference>
<dbReference type="Gene3D" id="1.20.1250.20">
    <property type="entry name" value="MFS general substrate transporter like domains"/>
    <property type="match status" value="1"/>
</dbReference>
<dbReference type="WBParaSite" id="ACOC_0001142301-mRNA-1">
    <property type="protein sequence ID" value="ACOC_0001142301-mRNA-1"/>
    <property type="gene ID" value="ACOC_0001142301"/>
</dbReference>
<reference evidence="6 7" key="2">
    <citation type="submission" date="2018-11" db="EMBL/GenBank/DDBJ databases">
        <authorList>
            <consortium name="Pathogen Informatics"/>
        </authorList>
    </citation>
    <scope>NUCLEOTIDE SEQUENCE [LARGE SCALE GENOMIC DNA]</scope>
    <source>
        <strain evidence="6 7">Costa Rica</strain>
    </source>
</reference>
<gene>
    <name evidence="6" type="ORF">ACOC_LOCUS11424</name>
</gene>
<evidence type="ECO:0000313" key="8">
    <source>
        <dbReference type="WBParaSite" id="ACOC_0001142301-mRNA-1"/>
    </source>
</evidence>
<dbReference type="Pfam" id="PF00083">
    <property type="entry name" value="Sugar_tr"/>
    <property type="match status" value="1"/>
</dbReference>
<dbReference type="EMBL" id="UYYA01004689">
    <property type="protein sequence ID" value="VDM63009.1"/>
    <property type="molecule type" value="Genomic_DNA"/>
</dbReference>
<name>A0A0R3PYD5_ANGCS</name>
<dbReference type="OrthoDB" id="4540492at2759"/>
<feature type="transmembrane region" description="Helical" evidence="5">
    <location>
        <begin position="12"/>
        <end position="31"/>
    </location>
</feature>
<feature type="transmembrane region" description="Helical" evidence="5">
    <location>
        <begin position="97"/>
        <end position="118"/>
    </location>
</feature>
<dbReference type="STRING" id="334426.A0A0R3PYD5"/>
<feature type="transmembrane region" description="Helical" evidence="5">
    <location>
        <begin position="188"/>
        <end position="207"/>
    </location>
</feature>
<dbReference type="OMA" id="YRPLDHE"/>
<dbReference type="AlphaFoldDB" id="A0A0R3PYD5"/>
<evidence type="ECO:0000256" key="2">
    <source>
        <dbReference type="ARBA" id="ARBA00022692"/>
    </source>
</evidence>
<dbReference type="SUPFAM" id="SSF103473">
    <property type="entry name" value="MFS general substrate transporter"/>
    <property type="match status" value="1"/>
</dbReference>
<dbReference type="PANTHER" id="PTHR23503:SF49">
    <property type="entry name" value="MAJOR FACILITATOR SUPERFAMILY (MFS) PROFILE DOMAIN-CONTAINING PROTEIN"/>
    <property type="match status" value="1"/>
</dbReference>
<dbReference type="InterPro" id="IPR045263">
    <property type="entry name" value="GLUT"/>
</dbReference>
<dbReference type="InterPro" id="IPR005828">
    <property type="entry name" value="MFS_sugar_transport-like"/>
</dbReference>
<organism evidence="8">
    <name type="scientific">Angiostrongylus costaricensis</name>
    <name type="common">Nematode worm</name>
    <dbReference type="NCBI Taxonomy" id="334426"/>
    <lineage>
        <taxon>Eukaryota</taxon>
        <taxon>Metazoa</taxon>
        <taxon>Ecdysozoa</taxon>
        <taxon>Nematoda</taxon>
        <taxon>Chromadorea</taxon>
        <taxon>Rhabditida</taxon>
        <taxon>Rhabditina</taxon>
        <taxon>Rhabditomorpha</taxon>
        <taxon>Strongyloidea</taxon>
        <taxon>Metastrongylidae</taxon>
        <taxon>Angiostrongylus</taxon>
    </lineage>
</organism>
<dbReference type="GO" id="GO:0016020">
    <property type="term" value="C:membrane"/>
    <property type="evidence" value="ECO:0007669"/>
    <property type="project" value="UniProtKB-SubCell"/>
</dbReference>
<keyword evidence="7" id="KW-1185">Reference proteome</keyword>
<feature type="transmembrane region" description="Helical" evidence="5">
    <location>
        <begin position="125"/>
        <end position="146"/>
    </location>
</feature>
<sequence length="498" mass="54923">MEAITLCSIAGVRLFVIGWILTSITNFPAAFTHTSVNSAVLKMNEYLNDSFADRYRPLDHHEVSLIKSGINSVWYVGQVAGAIMSPYICDNWGRKPAYVISTIVMAAACGMQMVASLTPFPEILIVGRIITAVFSPLSDAALILYLQEISPSSLRGTMSSLFSTGYAVMCLIGMLLGHEDILGNSLPILLFVPVIPGVISTLIIVLMPETPKFLTISRHDSDGALASLRFYQGEHEGLQAQLAKLQLEVLQKYDGNSASSGSISAITNAFFLIMLGLRSFQSIITTSHLRRAFALSIASLFGTLPFFSILQNSTHFFTFLRFPRWLVCGCCRAGNICFRFLIWVRSTYLNVYIFEYYKRYCILPTCNYVDRQLSRNCQHGRFSVGVGPVAWSIPPELVPLQYRSAMFCLCYGFHSVLVVLTNFATVPLLGVSLTPITEESCVRNSLLCAVKTFSTTITTMLRHSKNLDPGPDRATTIPSGVRVSHAVPLRPLLCVSLS</sequence>
<accession>A0A0R3PYD5</accession>
<evidence type="ECO:0000313" key="6">
    <source>
        <dbReference type="EMBL" id="VDM63009.1"/>
    </source>
</evidence>
<dbReference type="PANTHER" id="PTHR23503">
    <property type="entry name" value="SOLUTE CARRIER FAMILY 2"/>
    <property type="match status" value="1"/>
</dbReference>
<keyword evidence="3 5" id="KW-1133">Transmembrane helix</keyword>
<dbReference type="GO" id="GO:0015149">
    <property type="term" value="F:hexose transmembrane transporter activity"/>
    <property type="evidence" value="ECO:0007669"/>
    <property type="project" value="TreeGrafter"/>
</dbReference>
<keyword evidence="4 5" id="KW-0472">Membrane</keyword>
<dbReference type="InterPro" id="IPR036259">
    <property type="entry name" value="MFS_trans_sf"/>
</dbReference>
<protein>
    <submittedName>
        <fullName evidence="8">MFS domain-containing protein</fullName>
    </submittedName>
</protein>
<reference evidence="8" key="1">
    <citation type="submission" date="2017-02" db="UniProtKB">
        <authorList>
            <consortium name="WormBaseParasite"/>
        </authorList>
    </citation>
    <scope>IDENTIFICATION</scope>
</reference>